<name>A0A1R3TJL5_9HYPH</name>
<evidence type="ECO:0000256" key="1">
    <source>
        <dbReference type="SAM" id="Phobius"/>
    </source>
</evidence>
<gene>
    <name evidence="2" type="ORF">DSM25559_1853</name>
</gene>
<evidence type="ECO:0000313" key="3">
    <source>
        <dbReference type="Proteomes" id="UP000187891"/>
    </source>
</evidence>
<dbReference type="Proteomes" id="UP000187891">
    <property type="component" value="Unassembled WGS sequence"/>
</dbReference>
<keyword evidence="1" id="KW-0472">Membrane</keyword>
<dbReference type="EMBL" id="FMUE01000003">
    <property type="protein sequence ID" value="SCX19505.1"/>
    <property type="molecule type" value="Genomic_DNA"/>
</dbReference>
<protein>
    <submittedName>
        <fullName evidence="2">Uncharacterized protein</fullName>
    </submittedName>
</protein>
<accession>A0A1R3TJL5</accession>
<reference evidence="3" key="1">
    <citation type="submission" date="2016-10" db="EMBL/GenBank/DDBJ databases">
        <authorList>
            <person name="Wibberg D."/>
        </authorList>
    </citation>
    <scope>NUCLEOTIDE SEQUENCE [LARGE SCALE GENOMIC DNA]</scope>
</reference>
<sequence>MRENEENTPSWRWMARWVLKAILWGVVFPITVNVISAIILGNVTTQSTQANDSVSVQALAGNDRQQVRAIA</sequence>
<organism evidence="2 3">
    <name type="scientific">Agrobacterium rosae</name>
    <dbReference type="NCBI Taxonomy" id="1972867"/>
    <lineage>
        <taxon>Bacteria</taxon>
        <taxon>Pseudomonadati</taxon>
        <taxon>Pseudomonadota</taxon>
        <taxon>Alphaproteobacteria</taxon>
        <taxon>Hyphomicrobiales</taxon>
        <taxon>Rhizobiaceae</taxon>
        <taxon>Rhizobium/Agrobacterium group</taxon>
        <taxon>Agrobacterium</taxon>
    </lineage>
</organism>
<dbReference type="AlphaFoldDB" id="A0A1R3TJL5"/>
<proteinExistence type="predicted"/>
<keyword evidence="1" id="KW-1133">Transmembrane helix</keyword>
<evidence type="ECO:0000313" key="2">
    <source>
        <dbReference type="EMBL" id="SCX19505.1"/>
    </source>
</evidence>
<keyword evidence="1" id="KW-0812">Transmembrane</keyword>
<feature type="transmembrane region" description="Helical" evidence="1">
    <location>
        <begin position="21"/>
        <end position="41"/>
    </location>
</feature>